<evidence type="ECO:0000256" key="6">
    <source>
        <dbReference type="ARBA" id="ARBA00023118"/>
    </source>
</evidence>
<evidence type="ECO:0000313" key="10">
    <source>
        <dbReference type="EMBL" id="MFB9451168.1"/>
    </source>
</evidence>
<keyword evidence="4" id="KW-0547">Nucleotide-binding</keyword>
<proteinExistence type="predicted"/>
<keyword evidence="2" id="KW-1003">Cell membrane</keyword>
<name>A0ABV5MQM7_9ACTN</name>
<accession>A0ABV5MQM7</accession>
<dbReference type="EMBL" id="JBHMCA010000084">
    <property type="protein sequence ID" value="MFB9451168.1"/>
    <property type="molecule type" value="Genomic_DNA"/>
</dbReference>
<dbReference type="Proteomes" id="UP001589608">
    <property type="component" value="Unassembled WGS sequence"/>
</dbReference>
<comment type="subcellular location">
    <subcellularLocation>
        <location evidence="1">Cell membrane</location>
    </subcellularLocation>
</comment>
<protein>
    <submittedName>
        <fullName evidence="10">Pycsar system effector family protein</fullName>
    </submittedName>
</protein>
<dbReference type="Pfam" id="PF18967">
    <property type="entry name" value="PycTM"/>
    <property type="match status" value="1"/>
</dbReference>
<dbReference type="InterPro" id="IPR043760">
    <property type="entry name" value="PycTM_dom"/>
</dbReference>
<evidence type="ECO:0000256" key="5">
    <source>
        <dbReference type="ARBA" id="ARBA00022989"/>
    </source>
</evidence>
<dbReference type="RefSeq" id="WP_223099794.1">
    <property type="nucleotide sequence ID" value="NZ_CP061913.1"/>
</dbReference>
<evidence type="ECO:0000256" key="1">
    <source>
        <dbReference type="ARBA" id="ARBA00004236"/>
    </source>
</evidence>
<reference evidence="10 11" key="1">
    <citation type="submission" date="2024-09" db="EMBL/GenBank/DDBJ databases">
        <authorList>
            <person name="Sun Q."/>
            <person name="Mori K."/>
        </authorList>
    </citation>
    <scope>NUCLEOTIDE SEQUENCE [LARGE SCALE GENOMIC DNA]</scope>
    <source>
        <strain evidence="10 11">JCM 3307</strain>
    </source>
</reference>
<evidence type="ECO:0000256" key="2">
    <source>
        <dbReference type="ARBA" id="ARBA00022475"/>
    </source>
</evidence>
<comment type="caution">
    <text evidence="10">The sequence shown here is derived from an EMBL/GenBank/DDBJ whole genome shotgun (WGS) entry which is preliminary data.</text>
</comment>
<keyword evidence="11" id="KW-1185">Reference proteome</keyword>
<keyword evidence="3 8" id="KW-0812">Transmembrane</keyword>
<organism evidence="10 11">
    <name type="scientific">Dactylosporangium vinaceum</name>
    <dbReference type="NCBI Taxonomy" id="53362"/>
    <lineage>
        <taxon>Bacteria</taxon>
        <taxon>Bacillati</taxon>
        <taxon>Actinomycetota</taxon>
        <taxon>Actinomycetes</taxon>
        <taxon>Micromonosporales</taxon>
        <taxon>Micromonosporaceae</taxon>
        <taxon>Dactylosporangium</taxon>
    </lineage>
</organism>
<evidence type="ECO:0000256" key="3">
    <source>
        <dbReference type="ARBA" id="ARBA00022692"/>
    </source>
</evidence>
<evidence type="ECO:0000256" key="4">
    <source>
        <dbReference type="ARBA" id="ARBA00022741"/>
    </source>
</evidence>
<sequence length="167" mass="18672">MKTDDAWKSLAQVNEWIRFADVKAGAVLAGSGVLGGLLIKAIPDRATFHQHPARATLISLAIICVGCSALITLRTLAPRLRTGEARSMIYFDHIARKYAKDRSTFVDRYISLADKEEDLVRQLIDQVWSNSMVARRKFRRVSFAVVFLGSSMAFSGTSVILQRVWDL</sequence>
<feature type="domain" description="Pycsar effector protein" evidence="9">
    <location>
        <begin position="6"/>
        <end position="161"/>
    </location>
</feature>
<keyword evidence="6" id="KW-0051">Antiviral defense</keyword>
<feature type="transmembrane region" description="Helical" evidence="8">
    <location>
        <begin position="55"/>
        <end position="77"/>
    </location>
</feature>
<evidence type="ECO:0000259" key="9">
    <source>
        <dbReference type="Pfam" id="PF18967"/>
    </source>
</evidence>
<keyword evidence="7 8" id="KW-0472">Membrane</keyword>
<feature type="transmembrane region" description="Helical" evidence="8">
    <location>
        <begin position="141"/>
        <end position="161"/>
    </location>
</feature>
<keyword evidence="5 8" id="KW-1133">Transmembrane helix</keyword>
<evidence type="ECO:0000256" key="7">
    <source>
        <dbReference type="ARBA" id="ARBA00023136"/>
    </source>
</evidence>
<evidence type="ECO:0000256" key="8">
    <source>
        <dbReference type="SAM" id="Phobius"/>
    </source>
</evidence>
<evidence type="ECO:0000313" key="11">
    <source>
        <dbReference type="Proteomes" id="UP001589608"/>
    </source>
</evidence>
<gene>
    <name evidence="10" type="ORF">ACFFTR_49575</name>
</gene>